<sequence>MILKFTFEYISESQLIYKIISRVLKENTLEGKIIKNGDSLSLYVSSQSEKKLIEFADLLSRELPHSVFLKNSSVVVVEEYPNDVSYEPTTNSKPKSSFCPQCLKKSILSYNPFIQCESCGYDIPEASLVLKNFAKTIENDNKKIFENIAFVIKNGAIVKVKTMNGFVLLGMLTENNYKKLTNGFTVLCVDLASVYKACDASEAQALAIGSFEKPIIRTFVTMGFREQHPYIKDINIDIKMSDDLILELICQELKRVQIDYIFIAPDDFDEHPIELNFDAKLEYITSPLHVSILNNKMNVVLKGDRGILPYASKTYGKIKPQLYAKTDLYTSYTDESNIYILNNESVWVPNNVVLFKLQEENDTNSIVFKACHGAFYSVMYQNNLEKNTSIGLYCSKKYSNKIMINSPKFGLIDYMSFSFEFNSVKEIFEAIQKESKVASTLIKNFKDQYGPKEDIVFKKSQECGGEIFAIWGAIAIILGIYEGNDLCEAGQKVINLAQDFRGGKGPRIDYKTKAMSTREVIDVLWTIRTAMSFKLTDMDDLTLCYGIVESFAEFLSKQVDHISLEYDIDSVCIAGSLFESFKLLEHSYVNISKNHNMYFNKELPIDEVNLGFGIIHIDTQK</sequence>
<organism evidence="1">
    <name type="scientific">Sulfurovum sp. enrichment culture clone C5</name>
    <dbReference type="NCBI Taxonomy" id="497650"/>
    <lineage>
        <taxon>Bacteria</taxon>
        <taxon>Pseudomonadati</taxon>
        <taxon>Campylobacterota</taxon>
        <taxon>Epsilonproteobacteria</taxon>
        <taxon>Campylobacterales</taxon>
        <taxon>Sulfurovaceae</taxon>
        <taxon>Sulfurovum</taxon>
        <taxon>environmental samples</taxon>
    </lineage>
</organism>
<reference evidence="1" key="1">
    <citation type="submission" date="2015-11" db="EMBL/GenBank/DDBJ databases">
        <authorList>
            <person name="Zhang Y."/>
            <person name="Guo Z."/>
        </authorList>
    </citation>
    <scope>NUCLEOTIDE SEQUENCE</scope>
    <source>
        <strain evidence="1">BN30871</strain>
    </source>
</reference>
<accession>A0A0S4XN52</accession>
<dbReference type="EMBL" id="FAXN01000043">
    <property type="protein sequence ID" value="CUV65723.1"/>
    <property type="molecule type" value="Genomic_DNA"/>
</dbReference>
<proteinExistence type="predicted"/>
<dbReference type="AlphaFoldDB" id="A0A0S4XN52"/>
<evidence type="ECO:0000313" key="1">
    <source>
        <dbReference type="EMBL" id="CUV65723.1"/>
    </source>
</evidence>
<gene>
    <name evidence="1" type="ORF">BN3087_420033</name>
</gene>
<protein>
    <submittedName>
        <fullName evidence="1">Putative Hydrogenase related protein HydE</fullName>
    </submittedName>
</protein>
<name>A0A0S4XN52_9BACT</name>